<reference evidence="2 3" key="1">
    <citation type="journal article" date="2020" name="Mol. Biol. Evol.">
        <title>Distinct Expression and Methylation Patterns for Genes with Different Fates following a Single Whole-Genome Duplication in Flowering Plants.</title>
        <authorList>
            <person name="Shi T."/>
            <person name="Rahmani R.S."/>
            <person name="Gugger P.F."/>
            <person name="Wang M."/>
            <person name="Li H."/>
            <person name="Zhang Y."/>
            <person name="Li Z."/>
            <person name="Wang Q."/>
            <person name="Van de Peer Y."/>
            <person name="Marchal K."/>
            <person name="Chen J."/>
        </authorList>
    </citation>
    <scope>NUCLEOTIDE SEQUENCE [LARGE SCALE GENOMIC DNA]</scope>
    <source>
        <tissue evidence="2">Leaf</tissue>
    </source>
</reference>
<dbReference type="EMBL" id="DUZY01000005">
    <property type="protein sequence ID" value="DAD40129.1"/>
    <property type="molecule type" value="Genomic_DNA"/>
</dbReference>
<sequence>MVSIIQMLLEINGSLVDNYYLILYSLVLCFVFQCHWN</sequence>
<dbReference type="Proteomes" id="UP000607653">
    <property type="component" value="Unassembled WGS sequence"/>
</dbReference>
<evidence type="ECO:0000313" key="3">
    <source>
        <dbReference type="Proteomes" id="UP000607653"/>
    </source>
</evidence>
<comment type="caution">
    <text evidence="2">The sequence shown here is derived from an EMBL/GenBank/DDBJ whole genome shotgun (WGS) entry which is preliminary data.</text>
</comment>
<name>A0A822Z9R6_NELNU</name>
<protein>
    <submittedName>
        <fullName evidence="2">Uncharacterized protein</fullName>
    </submittedName>
</protein>
<evidence type="ECO:0000313" key="2">
    <source>
        <dbReference type="EMBL" id="DAD40129.1"/>
    </source>
</evidence>
<keyword evidence="1" id="KW-0472">Membrane</keyword>
<keyword evidence="1" id="KW-0812">Transmembrane</keyword>
<gene>
    <name evidence="2" type="ORF">HUJ06_014452</name>
</gene>
<dbReference type="AlphaFoldDB" id="A0A822Z9R6"/>
<feature type="transmembrane region" description="Helical" evidence="1">
    <location>
        <begin position="19"/>
        <end position="36"/>
    </location>
</feature>
<keyword evidence="3" id="KW-1185">Reference proteome</keyword>
<accession>A0A822Z9R6</accession>
<proteinExistence type="predicted"/>
<evidence type="ECO:0000256" key="1">
    <source>
        <dbReference type="SAM" id="Phobius"/>
    </source>
</evidence>
<organism evidence="2 3">
    <name type="scientific">Nelumbo nucifera</name>
    <name type="common">Sacred lotus</name>
    <dbReference type="NCBI Taxonomy" id="4432"/>
    <lineage>
        <taxon>Eukaryota</taxon>
        <taxon>Viridiplantae</taxon>
        <taxon>Streptophyta</taxon>
        <taxon>Embryophyta</taxon>
        <taxon>Tracheophyta</taxon>
        <taxon>Spermatophyta</taxon>
        <taxon>Magnoliopsida</taxon>
        <taxon>Proteales</taxon>
        <taxon>Nelumbonaceae</taxon>
        <taxon>Nelumbo</taxon>
    </lineage>
</organism>
<keyword evidence="1" id="KW-1133">Transmembrane helix</keyword>